<dbReference type="AlphaFoldDB" id="E7C4R8"/>
<name>E7C4R8_9GAMM</name>
<organism evidence="1">
    <name type="scientific">uncultured gamma proteobacterium HF0500_05P21</name>
    <dbReference type="NCBI Taxonomy" id="723572"/>
    <lineage>
        <taxon>Bacteria</taxon>
        <taxon>Pseudomonadati</taxon>
        <taxon>Pseudomonadota</taxon>
        <taxon>Gammaproteobacteria</taxon>
        <taxon>environmental samples</taxon>
    </lineage>
</organism>
<protein>
    <submittedName>
        <fullName evidence="1">Uncharacterized protein</fullName>
    </submittedName>
</protein>
<evidence type="ECO:0000313" key="1">
    <source>
        <dbReference type="EMBL" id="ADI22442.1"/>
    </source>
</evidence>
<reference evidence="1" key="1">
    <citation type="submission" date="2010-01" db="EMBL/GenBank/DDBJ databases">
        <title>Genome fragments of uncultured bacteria from the North Pacific subtropical Gyre.</title>
        <authorList>
            <person name="Pham V.D."/>
            <person name="Delong E.F."/>
        </authorList>
    </citation>
    <scope>NUCLEOTIDE SEQUENCE</scope>
</reference>
<sequence length="52" mass="5811">MNSLSIRTTVELWEGLLEGLYPLVSPETDSTEKTSTVGAKDFFFLFIPQVCV</sequence>
<proteinExistence type="predicted"/>
<dbReference type="EMBL" id="GU567986">
    <property type="protein sequence ID" value="ADI22442.1"/>
    <property type="molecule type" value="Genomic_DNA"/>
</dbReference>
<accession>E7C4R8</accession>